<evidence type="ECO:0000256" key="1">
    <source>
        <dbReference type="ARBA" id="ARBA00022737"/>
    </source>
</evidence>
<protein>
    <submittedName>
        <fullName evidence="3">Phosphatidylinositol-4-phosphate 5-kinase</fullName>
    </submittedName>
</protein>
<dbReference type="PANTHER" id="PTHR23084:SF179">
    <property type="entry name" value="OS10G0565000 PROTEIN"/>
    <property type="match status" value="1"/>
</dbReference>
<feature type="region of interest" description="Disordered" evidence="2">
    <location>
        <begin position="326"/>
        <end position="353"/>
    </location>
</feature>
<comment type="caution">
    <text evidence="3">The sequence shown here is derived from an EMBL/GenBank/DDBJ whole genome shotgun (WGS) entry which is preliminary data.</text>
</comment>
<keyword evidence="1" id="KW-0677">Repeat</keyword>
<evidence type="ECO:0000313" key="4">
    <source>
        <dbReference type="Proteomes" id="UP000693970"/>
    </source>
</evidence>
<dbReference type="InterPro" id="IPR003409">
    <property type="entry name" value="MORN"/>
</dbReference>
<evidence type="ECO:0000313" key="3">
    <source>
        <dbReference type="EMBL" id="KAG7356442.1"/>
    </source>
</evidence>
<feature type="compositionally biased region" description="Polar residues" evidence="2">
    <location>
        <begin position="44"/>
        <end position="57"/>
    </location>
</feature>
<dbReference type="AlphaFoldDB" id="A0A9K3PQW2"/>
<feature type="compositionally biased region" description="Low complexity" evidence="2">
    <location>
        <begin position="1"/>
        <end position="14"/>
    </location>
</feature>
<organism evidence="3 4">
    <name type="scientific">Nitzschia inconspicua</name>
    <dbReference type="NCBI Taxonomy" id="303405"/>
    <lineage>
        <taxon>Eukaryota</taxon>
        <taxon>Sar</taxon>
        <taxon>Stramenopiles</taxon>
        <taxon>Ochrophyta</taxon>
        <taxon>Bacillariophyta</taxon>
        <taxon>Bacillariophyceae</taxon>
        <taxon>Bacillariophycidae</taxon>
        <taxon>Bacillariales</taxon>
        <taxon>Bacillariaceae</taxon>
        <taxon>Nitzschia</taxon>
    </lineage>
</organism>
<dbReference type="OrthoDB" id="418492at2759"/>
<feature type="region of interest" description="Disordered" evidence="2">
    <location>
        <begin position="1"/>
        <end position="61"/>
    </location>
</feature>
<dbReference type="PANTHER" id="PTHR23084">
    <property type="entry name" value="PHOSPHATIDYLINOSITOL-4-PHOSPHATE 5-KINASE RELATED"/>
    <property type="match status" value="1"/>
</dbReference>
<dbReference type="Proteomes" id="UP000693970">
    <property type="component" value="Unassembled WGS sequence"/>
</dbReference>
<reference evidence="3" key="1">
    <citation type="journal article" date="2021" name="Sci. Rep.">
        <title>Diploid genomic architecture of Nitzschia inconspicua, an elite biomass production diatom.</title>
        <authorList>
            <person name="Oliver A."/>
            <person name="Podell S."/>
            <person name="Pinowska A."/>
            <person name="Traller J.C."/>
            <person name="Smith S.R."/>
            <person name="McClure R."/>
            <person name="Beliaev A."/>
            <person name="Bohutskyi P."/>
            <person name="Hill E.A."/>
            <person name="Rabines A."/>
            <person name="Zheng H."/>
            <person name="Allen L.Z."/>
            <person name="Kuo A."/>
            <person name="Grigoriev I.V."/>
            <person name="Allen A.E."/>
            <person name="Hazlebeck D."/>
            <person name="Allen E.E."/>
        </authorList>
    </citation>
    <scope>NUCLEOTIDE SEQUENCE</scope>
    <source>
        <strain evidence="3">Hildebrandi</strain>
    </source>
</reference>
<name>A0A9K3PQW2_9STRA</name>
<evidence type="ECO:0000256" key="2">
    <source>
        <dbReference type="SAM" id="MobiDB-lite"/>
    </source>
</evidence>
<dbReference type="EMBL" id="JAGRRH010000015">
    <property type="protein sequence ID" value="KAG7356442.1"/>
    <property type="molecule type" value="Genomic_DNA"/>
</dbReference>
<accession>A0A9K3PQW2</accession>
<reference evidence="3" key="2">
    <citation type="submission" date="2021-04" db="EMBL/GenBank/DDBJ databases">
        <authorList>
            <person name="Podell S."/>
        </authorList>
    </citation>
    <scope>NUCLEOTIDE SEQUENCE</scope>
    <source>
        <strain evidence="3">Hildebrandi</strain>
    </source>
</reference>
<dbReference type="SMART" id="SM00698">
    <property type="entry name" value="MORN"/>
    <property type="match status" value="7"/>
</dbReference>
<sequence length="353" mass="39961">MIQHQQLQQQGLPQINDSKRRSTTLSAAGSAVHPPKRRKISDEAATSTKNNSNSQTEFFDRPFSHPFDYRLFHNGKSKKINMTNPDPPSASSHVRQEQIEQLRNRVDSVLKNLVQSTEVGNQTLKTQIQALRNDSPNDNAVLYSTSMVEDGGGKQNTATKVVEQEWIVDPYGDQGEFQGELNADNLPHGTGIMKYSDGRVYAGEWKDGRWHGRGRATFSNGDVFEGMYFEDQRHGLGIYQWSDGREFKGGFVNDQRSGHGEYTWPDGAKYVGEFQKGLRHGEGTYTFSDGSFYKGSWRQGKYHGKGECFWSDGRVYRGDWENGKAHGYGKEVRPDGSIRHDGKWENDKPVRDP</sequence>
<keyword evidence="4" id="KW-1185">Reference proteome</keyword>
<dbReference type="Pfam" id="PF02493">
    <property type="entry name" value="MORN"/>
    <property type="match status" value="7"/>
</dbReference>
<proteinExistence type="predicted"/>
<gene>
    <name evidence="3" type="ORF">IV203_001128</name>
</gene>